<evidence type="ECO:0000313" key="1">
    <source>
        <dbReference type="EMBL" id="KAL2480489.1"/>
    </source>
</evidence>
<keyword evidence="2" id="KW-1185">Reference proteome</keyword>
<reference evidence="2" key="1">
    <citation type="submission" date="2024-07" db="EMBL/GenBank/DDBJ databases">
        <title>Two chromosome-level genome assemblies of Korean endemic species Abeliophyllum distichum and Forsythia ovata (Oleaceae).</title>
        <authorList>
            <person name="Jang H."/>
        </authorList>
    </citation>
    <scope>NUCLEOTIDE SEQUENCE [LARGE SCALE GENOMIC DNA]</scope>
</reference>
<sequence length="117" mass="12974">MEDYGVEHEGNHINTSLFLCNCEPDKHTPNRPRYSSRPWFCNGFVDRPSAESSHNTVDNIIGIPCSNHAALESGIEESDDPKSVSNGVKEEEDLDGWIAVGGLEWWGSQLNLDGWTG</sequence>
<protein>
    <submittedName>
        <fullName evidence="1">Uncharacterized protein</fullName>
    </submittedName>
</protein>
<dbReference type="EMBL" id="JBFOLK010000010">
    <property type="protein sequence ID" value="KAL2480489.1"/>
    <property type="molecule type" value="Genomic_DNA"/>
</dbReference>
<dbReference type="Proteomes" id="UP001604336">
    <property type="component" value="Unassembled WGS sequence"/>
</dbReference>
<evidence type="ECO:0000313" key="2">
    <source>
        <dbReference type="Proteomes" id="UP001604336"/>
    </source>
</evidence>
<organism evidence="1 2">
    <name type="scientific">Abeliophyllum distichum</name>
    <dbReference type="NCBI Taxonomy" id="126358"/>
    <lineage>
        <taxon>Eukaryota</taxon>
        <taxon>Viridiplantae</taxon>
        <taxon>Streptophyta</taxon>
        <taxon>Embryophyta</taxon>
        <taxon>Tracheophyta</taxon>
        <taxon>Spermatophyta</taxon>
        <taxon>Magnoliopsida</taxon>
        <taxon>eudicotyledons</taxon>
        <taxon>Gunneridae</taxon>
        <taxon>Pentapetalae</taxon>
        <taxon>asterids</taxon>
        <taxon>lamiids</taxon>
        <taxon>Lamiales</taxon>
        <taxon>Oleaceae</taxon>
        <taxon>Forsythieae</taxon>
        <taxon>Abeliophyllum</taxon>
    </lineage>
</organism>
<name>A0ABD1QZW3_9LAMI</name>
<proteinExistence type="predicted"/>
<comment type="caution">
    <text evidence="1">The sequence shown here is derived from an EMBL/GenBank/DDBJ whole genome shotgun (WGS) entry which is preliminary data.</text>
</comment>
<accession>A0ABD1QZW3</accession>
<dbReference type="AlphaFoldDB" id="A0ABD1QZW3"/>
<gene>
    <name evidence="1" type="ORF">Adt_33455</name>
</gene>